<keyword evidence="1" id="KW-0472">Membrane</keyword>
<sequence>MTKNKKSVSVLITSALAVCMLFIMLSAWLIADTLNESRQQGIASMQSSQLQTKNAVNLKIKGDLEILDALATFISAMDEANVDLLMSLIKDVNSRNSFIRLGLIQPDGSGYLADVDGTVYYDDFADEPVIAEALMGTGGVSNTMADRFSDHIIYIYAVPIMQEGAVIGALTATNYGVILRDIIDDASFFEAGYSHLIRSDGRYLIRSNTDYLDQEMVTIDEKIKYKNQGYDAFMADLKAFGTGLYSYNDDAGEMLLMYTPIGINDWMLVSFVPSVNLTENNYRILYGICGIVLLALLIFIFFGYQLYRINRQNVNHLKYLAYTDPLLGCANLTKFIETGEKLLQESHHNYTVWYIDITKFKYYNDIYGYDAGDALLQKLSDLFAKDPQCSLYCRVGADDFAGLLCDLDKPAVSLWFAHLCGQFDKLEHMERHGNFMRLTAGFYMPANDGSQLPLQTLINRANMAHKSGMSGRENYAFYSEDDHQRVLIENAMEAHMHTALKEHQFKVYLQPKVDIQHQEKIISAEALVRWEAALGSLTNPDLFIPLFEKNGFIVKLDRYMFTAVCSWLRQWLDAGNPPLMISINVSRLSLLCDDFLAFYTGVKAEYQIPDQLLILEFTESIVLDNDDVFAKDVLNLKAAGFICSLDDFGSGYSSLNLLKDLQIDEVKLDLVFFKKSAGLERGQIIVKNILHMAEELNIKTVAEGIEEREQVDFLKVNGCSMVQGYYFYKPVSLDAFAGIYYQNQAL</sequence>
<dbReference type="Proteomes" id="UP000247612">
    <property type="component" value="Unassembled WGS sequence"/>
</dbReference>
<dbReference type="Gene3D" id="3.20.20.450">
    <property type="entry name" value="EAL domain"/>
    <property type="match status" value="1"/>
</dbReference>
<proteinExistence type="predicted"/>
<gene>
    <name evidence="4" type="ORF">DES51_10997</name>
</gene>
<evidence type="ECO:0000259" key="2">
    <source>
        <dbReference type="PROSITE" id="PS50883"/>
    </source>
</evidence>
<dbReference type="InterPro" id="IPR000160">
    <property type="entry name" value="GGDEF_dom"/>
</dbReference>
<evidence type="ECO:0000313" key="4">
    <source>
        <dbReference type="EMBL" id="PXX77845.1"/>
    </source>
</evidence>
<dbReference type="GO" id="GO:0071111">
    <property type="term" value="F:cyclic-guanylate-specific phosphodiesterase activity"/>
    <property type="evidence" value="ECO:0007669"/>
    <property type="project" value="InterPro"/>
</dbReference>
<dbReference type="NCBIfam" id="TIGR00254">
    <property type="entry name" value="GGDEF"/>
    <property type="match status" value="1"/>
</dbReference>
<dbReference type="InterPro" id="IPR043128">
    <property type="entry name" value="Rev_trsase/Diguanyl_cyclase"/>
</dbReference>
<dbReference type="PROSITE" id="PS50887">
    <property type="entry name" value="GGDEF"/>
    <property type="match status" value="1"/>
</dbReference>
<feature type="domain" description="GGDEF" evidence="3">
    <location>
        <begin position="348"/>
        <end position="480"/>
    </location>
</feature>
<dbReference type="STRING" id="1034346.GCA_000313565_02758"/>
<dbReference type="InterPro" id="IPR035919">
    <property type="entry name" value="EAL_sf"/>
</dbReference>
<dbReference type="Gene3D" id="3.30.450.20">
    <property type="entry name" value="PAS domain"/>
    <property type="match status" value="1"/>
</dbReference>
<organism evidence="4 5">
    <name type="scientific">Dielma fastidiosa</name>
    <dbReference type="NCBI Taxonomy" id="1034346"/>
    <lineage>
        <taxon>Bacteria</taxon>
        <taxon>Bacillati</taxon>
        <taxon>Bacillota</taxon>
        <taxon>Erysipelotrichia</taxon>
        <taxon>Erysipelotrichales</taxon>
        <taxon>Erysipelotrichaceae</taxon>
        <taxon>Dielma</taxon>
    </lineage>
</organism>
<dbReference type="InterPro" id="IPR001633">
    <property type="entry name" value="EAL_dom"/>
</dbReference>
<dbReference type="OrthoDB" id="9805474at2"/>
<reference evidence="4 5" key="1">
    <citation type="submission" date="2018-05" db="EMBL/GenBank/DDBJ databases">
        <title>Genomic Encyclopedia of Type Strains, Phase IV (KMG-IV): sequencing the most valuable type-strain genomes for metagenomic binning, comparative biology and taxonomic classification.</title>
        <authorList>
            <person name="Goeker M."/>
        </authorList>
    </citation>
    <scope>NUCLEOTIDE SEQUENCE [LARGE SCALE GENOMIC DNA]</scope>
    <source>
        <strain evidence="4 5">JC118</strain>
    </source>
</reference>
<feature type="domain" description="EAL" evidence="2">
    <location>
        <begin position="489"/>
        <end position="744"/>
    </location>
</feature>
<dbReference type="SMART" id="SM00267">
    <property type="entry name" value="GGDEF"/>
    <property type="match status" value="1"/>
</dbReference>
<dbReference type="InterPro" id="IPR029787">
    <property type="entry name" value="Nucleotide_cyclase"/>
</dbReference>
<keyword evidence="1" id="KW-1133">Transmembrane helix</keyword>
<accession>A0A318KQ47</accession>
<keyword evidence="1" id="KW-0812">Transmembrane</keyword>
<dbReference type="AlphaFoldDB" id="A0A318KQ47"/>
<evidence type="ECO:0000313" key="5">
    <source>
        <dbReference type="Proteomes" id="UP000247612"/>
    </source>
</evidence>
<evidence type="ECO:0000259" key="3">
    <source>
        <dbReference type="PROSITE" id="PS50887"/>
    </source>
</evidence>
<dbReference type="InterPro" id="IPR050706">
    <property type="entry name" value="Cyclic-di-GMP_PDE-like"/>
</dbReference>
<feature type="transmembrane region" description="Helical" evidence="1">
    <location>
        <begin position="284"/>
        <end position="307"/>
    </location>
</feature>
<dbReference type="Gene3D" id="3.30.70.270">
    <property type="match status" value="1"/>
</dbReference>
<name>A0A318KQ47_9FIRM</name>
<dbReference type="PANTHER" id="PTHR33121">
    <property type="entry name" value="CYCLIC DI-GMP PHOSPHODIESTERASE PDEF"/>
    <property type="match status" value="1"/>
</dbReference>
<dbReference type="EMBL" id="QJKH01000009">
    <property type="protein sequence ID" value="PXX77845.1"/>
    <property type="molecule type" value="Genomic_DNA"/>
</dbReference>
<dbReference type="RefSeq" id="WP_022939042.1">
    <property type="nucleotide sequence ID" value="NZ_CABKRQ010000007.1"/>
</dbReference>
<comment type="caution">
    <text evidence="4">The sequence shown here is derived from an EMBL/GenBank/DDBJ whole genome shotgun (WGS) entry which is preliminary data.</text>
</comment>
<dbReference type="Pfam" id="PF00990">
    <property type="entry name" value="GGDEF"/>
    <property type="match status" value="1"/>
</dbReference>
<dbReference type="PROSITE" id="PS50883">
    <property type="entry name" value="EAL"/>
    <property type="match status" value="1"/>
</dbReference>
<evidence type="ECO:0000256" key="1">
    <source>
        <dbReference type="SAM" id="Phobius"/>
    </source>
</evidence>
<dbReference type="Pfam" id="PF00563">
    <property type="entry name" value="EAL"/>
    <property type="match status" value="1"/>
</dbReference>
<dbReference type="SUPFAM" id="SSF55073">
    <property type="entry name" value="Nucleotide cyclase"/>
    <property type="match status" value="1"/>
</dbReference>
<dbReference type="SUPFAM" id="SSF141868">
    <property type="entry name" value="EAL domain-like"/>
    <property type="match status" value="1"/>
</dbReference>
<dbReference type="CDD" id="cd12912">
    <property type="entry name" value="PDC2_MCP_like"/>
    <property type="match status" value="1"/>
</dbReference>
<dbReference type="PANTHER" id="PTHR33121:SF70">
    <property type="entry name" value="SIGNALING PROTEIN YKOW"/>
    <property type="match status" value="1"/>
</dbReference>
<protein>
    <submittedName>
        <fullName evidence="4">Diguanylate cyclase (GGDEF)-like protein</fullName>
    </submittedName>
</protein>
<dbReference type="SMART" id="SM00052">
    <property type="entry name" value="EAL"/>
    <property type="match status" value="1"/>
</dbReference>
<dbReference type="CDD" id="cd01948">
    <property type="entry name" value="EAL"/>
    <property type="match status" value="1"/>
</dbReference>
<keyword evidence="5" id="KW-1185">Reference proteome</keyword>